<reference evidence="1 2" key="1">
    <citation type="submission" date="2016-10" db="EMBL/GenBank/DDBJ databases">
        <authorList>
            <person name="de Groot N.N."/>
        </authorList>
    </citation>
    <scope>NUCLEOTIDE SEQUENCE [LARGE SCALE GENOMIC DNA]</scope>
    <source>
        <strain evidence="1 2">DSM 44778</strain>
    </source>
</reference>
<dbReference type="Pfam" id="PF14172">
    <property type="entry name" value="DUF4309"/>
    <property type="match status" value="1"/>
</dbReference>
<organism evidence="1 2">
    <name type="scientific">Thermoflavimicrobium dichotomicum</name>
    <dbReference type="NCBI Taxonomy" id="46223"/>
    <lineage>
        <taxon>Bacteria</taxon>
        <taxon>Bacillati</taxon>
        <taxon>Bacillota</taxon>
        <taxon>Bacilli</taxon>
        <taxon>Bacillales</taxon>
        <taxon>Thermoactinomycetaceae</taxon>
        <taxon>Thermoflavimicrobium</taxon>
    </lineage>
</organism>
<accession>A0A1I3JIB8</accession>
<protein>
    <submittedName>
        <fullName evidence="1">Uncharacterized protein</fullName>
    </submittedName>
</protein>
<keyword evidence="2" id="KW-1185">Reference proteome</keyword>
<dbReference type="STRING" id="46223.SAMN05421852_10187"/>
<dbReference type="InterPro" id="IPR025453">
    <property type="entry name" value="DUF4309"/>
</dbReference>
<dbReference type="Proteomes" id="UP000199545">
    <property type="component" value="Unassembled WGS sequence"/>
</dbReference>
<evidence type="ECO:0000313" key="2">
    <source>
        <dbReference type="Proteomes" id="UP000199545"/>
    </source>
</evidence>
<gene>
    <name evidence="1" type="ORF">SAMN05421852_10187</name>
</gene>
<dbReference type="RefSeq" id="WP_093227026.1">
    <property type="nucleotide sequence ID" value="NZ_FORR01000001.1"/>
</dbReference>
<dbReference type="EMBL" id="FORR01000001">
    <property type="protein sequence ID" value="SFI60023.1"/>
    <property type="molecule type" value="Genomic_DNA"/>
</dbReference>
<evidence type="ECO:0000313" key="1">
    <source>
        <dbReference type="EMBL" id="SFI60023.1"/>
    </source>
</evidence>
<name>A0A1I3JIB8_9BACL</name>
<sequence length="113" mass="13003">MAYDGKVYGIPFGIGTPIKKVVQAWGNPAKTESIDSETTKYGYWDRDVELFVNKNQKVCGIKYVHVKPDSSGEIKAQIPARYQMVSFKKIQEMFKELYFYNGGVNILYHYYLG</sequence>
<dbReference type="AlphaFoldDB" id="A0A1I3JIB8"/>
<dbReference type="OrthoDB" id="2588665at2"/>
<proteinExistence type="predicted"/>